<accession>A0ABV0B203</accession>
<keyword evidence="4 6" id="KW-0732">Signal</keyword>
<comment type="caution">
    <text evidence="8">The sequence shown here is derived from an EMBL/GenBank/DDBJ whole genome shotgun (WGS) entry which is preliminary data.</text>
</comment>
<dbReference type="PANTHER" id="PTHR30290">
    <property type="entry name" value="PERIPLASMIC BINDING COMPONENT OF ABC TRANSPORTER"/>
    <property type="match status" value="1"/>
</dbReference>
<dbReference type="InterPro" id="IPR000914">
    <property type="entry name" value="SBP_5_dom"/>
</dbReference>
<feature type="chain" id="PRO_5045610195" evidence="6">
    <location>
        <begin position="22"/>
        <end position="557"/>
    </location>
</feature>
<protein>
    <submittedName>
        <fullName evidence="8">ABC transporter substrate-binding protein</fullName>
    </submittedName>
</protein>
<dbReference type="Proteomes" id="UP001447516">
    <property type="component" value="Unassembled WGS sequence"/>
</dbReference>
<evidence type="ECO:0000256" key="4">
    <source>
        <dbReference type="ARBA" id="ARBA00022729"/>
    </source>
</evidence>
<feature type="signal peptide" evidence="6">
    <location>
        <begin position="1"/>
        <end position="21"/>
    </location>
</feature>
<feature type="region of interest" description="Disordered" evidence="5">
    <location>
        <begin position="24"/>
        <end position="52"/>
    </location>
</feature>
<keyword evidence="9" id="KW-1185">Reference proteome</keyword>
<gene>
    <name evidence="8" type="ORF">AAH991_35135</name>
</gene>
<comment type="subcellular location">
    <subcellularLocation>
        <location evidence="1">Cell membrane</location>
        <topology evidence="1">Lipid-anchor</topology>
    </subcellularLocation>
</comment>
<organism evidence="8 9">
    <name type="scientific">Microbispora maris</name>
    <dbReference type="NCBI Taxonomy" id="3144104"/>
    <lineage>
        <taxon>Bacteria</taxon>
        <taxon>Bacillati</taxon>
        <taxon>Actinomycetota</taxon>
        <taxon>Actinomycetes</taxon>
        <taxon>Streptosporangiales</taxon>
        <taxon>Streptosporangiaceae</taxon>
        <taxon>Microbispora</taxon>
    </lineage>
</organism>
<dbReference type="RefSeq" id="WP_346230247.1">
    <property type="nucleotide sequence ID" value="NZ_JBDJAW010000049.1"/>
</dbReference>
<proteinExistence type="inferred from homology"/>
<dbReference type="Gene3D" id="3.10.105.10">
    <property type="entry name" value="Dipeptide-binding Protein, Domain 3"/>
    <property type="match status" value="1"/>
</dbReference>
<keyword evidence="3" id="KW-0813">Transport</keyword>
<comment type="similarity">
    <text evidence="2">Belongs to the bacterial solute-binding protein 5 family.</text>
</comment>
<dbReference type="Pfam" id="PF00496">
    <property type="entry name" value="SBP_bac_5"/>
    <property type="match status" value="1"/>
</dbReference>
<evidence type="ECO:0000313" key="8">
    <source>
        <dbReference type="EMBL" id="MEN3540391.1"/>
    </source>
</evidence>
<dbReference type="Gene3D" id="3.40.190.10">
    <property type="entry name" value="Periplasmic binding protein-like II"/>
    <property type="match status" value="1"/>
</dbReference>
<evidence type="ECO:0000256" key="3">
    <source>
        <dbReference type="ARBA" id="ARBA00022448"/>
    </source>
</evidence>
<evidence type="ECO:0000259" key="7">
    <source>
        <dbReference type="Pfam" id="PF00496"/>
    </source>
</evidence>
<dbReference type="InterPro" id="IPR030678">
    <property type="entry name" value="Peptide/Ni-bd"/>
</dbReference>
<evidence type="ECO:0000256" key="2">
    <source>
        <dbReference type="ARBA" id="ARBA00005695"/>
    </source>
</evidence>
<sequence>MSTSIRSSAAVLVSLSLTLTACGTSAPTASGTGNGETAEAKAPGGPVKGGTLTFGVNTEPSTCLDPHQSPADVAGLFTRPVLDSLVSLDTEGRIHPWLATSWTVSEDQKTYTLKLREGVKFSDGTPFDAAVVKANLDHIVDPATKSQLAAGYIEPYEGSEVVDPHTVKVSFSRPYSPFLPALATAYFGIESPRSLQQPQDALCKKVVGSGPFVIDEYVVQKGITYHRNPGYDWAPEGAGHTGAAYLDKLEIKVITEDSVRLGALTSGQVDAIASVPPVNVGQVRADPRLTITTRQAPGGNYNYYPNTTSGPFADKRVRQAFRDGIDFATIVKNLYFGAFQPAAGPVSPATDGYDKTLEGKAKYDPAAANRLLDEAGWASKDAEGYRTKDGRRLTIRWGFLKEFAREQRDTLAEQIQAEAKKIGFDVQFVGGTVNEWLESYPKGDYDLIDFSWQRADGDTLRNLFDTSAIPTAAKFGQNAARLSDKDVDGWLSDALDTTDQAERAGLYAKVQQRVTDEAAVFPVYVFNYLLGAGRKVHGIGWEPQAYPTFYDAWVEQA</sequence>
<name>A0ABV0B203_9ACTN</name>
<dbReference type="InterPro" id="IPR023765">
    <property type="entry name" value="SBP_5_CS"/>
</dbReference>
<evidence type="ECO:0000256" key="6">
    <source>
        <dbReference type="SAM" id="SignalP"/>
    </source>
</evidence>
<evidence type="ECO:0000256" key="1">
    <source>
        <dbReference type="ARBA" id="ARBA00004193"/>
    </source>
</evidence>
<dbReference type="PIRSF" id="PIRSF002741">
    <property type="entry name" value="MppA"/>
    <property type="match status" value="1"/>
</dbReference>
<dbReference type="EMBL" id="JBDJAW010000049">
    <property type="protein sequence ID" value="MEN3540391.1"/>
    <property type="molecule type" value="Genomic_DNA"/>
</dbReference>
<dbReference type="PROSITE" id="PS01040">
    <property type="entry name" value="SBP_BACTERIAL_5"/>
    <property type="match status" value="1"/>
</dbReference>
<reference evidence="8 9" key="1">
    <citation type="submission" date="2024-05" db="EMBL/GenBank/DDBJ databases">
        <title>Microbispora sp.ZYX-F-249.</title>
        <authorList>
            <person name="Xie H."/>
        </authorList>
    </citation>
    <scope>NUCLEOTIDE SEQUENCE [LARGE SCALE GENOMIC DNA]</scope>
    <source>
        <strain evidence="8 9">ZYX-F-249</strain>
    </source>
</reference>
<evidence type="ECO:0000256" key="5">
    <source>
        <dbReference type="SAM" id="MobiDB-lite"/>
    </source>
</evidence>
<dbReference type="SUPFAM" id="SSF53850">
    <property type="entry name" value="Periplasmic binding protein-like II"/>
    <property type="match status" value="1"/>
</dbReference>
<dbReference type="CDD" id="cd08492">
    <property type="entry name" value="PBP2_NikA_DppA_OppA_like_15"/>
    <property type="match status" value="1"/>
</dbReference>
<dbReference type="PANTHER" id="PTHR30290:SF9">
    <property type="entry name" value="OLIGOPEPTIDE-BINDING PROTEIN APPA"/>
    <property type="match status" value="1"/>
</dbReference>
<dbReference type="PROSITE" id="PS51257">
    <property type="entry name" value="PROKAR_LIPOPROTEIN"/>
    <property type="match status" value="1"/>
</dbReference>
<dbReference type="InterPro" id="IPR039424">
    <property type="entry name" value="SBP_5"/>
</dbReference>
<feature type="domain" description="Solute-binding protein family 5" evidence="7">
    <location>
        <begin position="94"/>
        <end position="459"/>
    </location>
</feature>
<evidence type="ECO:0000313" key="9">
    <source>
        <dbReference type="Proteomes" id="UP001447516"/>
    </source>
</evidence>